<evidence type="ECO:0000256" key="2">
    <source>
        <dbReference type="SAM" id="Phobius"/>
    </source>
</evidence>
<feature type="region of interest" description="Disordered" evidence="1">
    <location>
        <begin position="128"/>
        <end position="170"/>
    </location>
</feature>
<dbReference type="GO" id="GO:0016020">
    <property type="term" value="C:membrane"/>
    <property type="evidence" value="ECO:0007669"/>
    <property type="project" value="TreeGrafter"/>
</dbReference>
<feature type="transmembrane region" description="Helical" evidence="2">
    <location>
        <begin position="66"/>
        <end position="85"/>
    </location>
</feature>
<feature type="compositionally biased region" description="Low complexity" evidence="1">
    <location>
        <begin position="128"/>
        <end position="154"/>
    </location>
</feature>
<comment type="caution">
    <text evidence="3">The sequence shown here is derived from an EMBL/GenBank/DDBJ whole genome shotgun (WGS) entry which is preliminary data.</text>
</comment>
<dbReference type="Proteomes" id="UP001159428">
    <property type="component" value="Unassembled WGS sequence"/>
</dbReference>
<accession>A0AAU9XHE8</accession>
<dbReference type="AlphaFoldDB" id="A0AAU9XHE8"/>
<feature type="transmembrane region" description="Helical" evidence="2">
    <location>
        <begin position="292"/>
        <end position="315"/>
    </location>
</feature>
<dbReference type="PANTHER" id="PTHR12242">
    <property type="entry name" value="OS02G0130600 PROTEIN-RELATED"/>
    <property type="match status" value="1"/>
</dbReference>
<evidence type="ECO:0008006" key="5">
    <source>
        <dbReference type="Google" id="ProtNLM"/>
    </source>
</evidence>
<feature type="compositionally biased region" description="Acidic residues" evidence="1">
    <location>
        <begin position="159"/>
        <end position="170"/>
    </location>
</feature>
<dbReference type="Pfam" id="PF21534">
    <property type="entry name" value="Rost"/>
    <property type="match status" value="1"/>
</dbReference>
<dbReference type="PANTHER" id="PTHR12242:SF45">
    <property type="entry name" value="MARVEL DOMAIN-CONTAINING PROTEIN"/>
    <property type="match status" value="1"/>
</dbReference>
<evidence type="ECO:0000313" key="4">
    <source>
        <dbReference type="Proteomes" id="UP001159428"/>
    </source>
</evidence>
<keyword evidence="2" id="KW-0472">Membrane</keyword>
<dbReference type="InterPro" id="IPR049352">
    <property type="entry name" value="Rost"/>
</dbReference>
<proteinExistence type="predicted"/>
<protein>
    <recommendedName>
        <fullName evidence="5">Protein rolling stone</fullName>
    </recommendedName>
</protein>
<evidence type="ECO:0000313" key="3">
    <source>
        <dbReference type="EMBL" id="CAH3148745.1"/>
    </source>
</evidence>
<organism evidence="3 4">
    <name type="scientific">Pocillopora meandrina</name>
    <dbReference type="NCBI Taxonomy" id="46732"/>
    <lineage>
        <taxon>Eukaryota</taxon>
        <taxon>Metazoa</taxon>
        <taxon>Cnidaria</taxon>
        <taxon>Anthozoa</taxon>
        <taxon>Hexacorallia</taxon>
        <taxon>Scleractinia</taxon>
        <taxon>Astrocoeniina</taxon>
        <taxon>Pocilloporidae</taxon>
        <taxon>Pocillopora</taxon>
    </lineage>
</organism>
<feature type="transmembrane region" description="Helical" evidence="2">
    <location>
        <begin position="248"/>
        <end position="267"/>
    </location>
</feature>
<sequence length="329" mass="37581">MTSKTRPKRLITIHFSFGFQVHELLGIKQIMCLSLKDQFRRRNLWPCDADIADFSSSMWLTGRAFIVYRVVLALYATAMTVLAVIERQYQGLKWLIFLTNWSYTFINLHFVTQAFLVYYYQTVQPNSNGSDSNGSDSNGSNSKGSNSKGMNIKGSNKEYEEESESDDNSDDEQFIFSVEPQLPLACKVSWIICDIASNIAFPVTVMFWSLVYKPGDFDFVTLNSHALNSVLIVIDIMVSSIPIKLLHVIYPIIFITVYMIFSIIYWACGGTNPYGEPYIYPALDYSGHPKRAAIIICLFLFVGNAMSQLLLFGLYELRLKLNRSWNRLI</sequence>
<keyword evidence="2" id="KW-0812">Transmembrane</keyword>
<dbReference type="EMBL" id="CALNXJ010000045">
    <property type="protein sequence ID" value="CAH3148745.1"/>
    <property type="molecule type" value="Genomic_DNA"/>
</dbReference>
<keyword evidence="4" id="KW-1185">Reference proteome</keyword>
<feature type="transmembrane region" description="Helical" evidence="2">
    <location>
        <begin position="101"/>
        <end position="120"/>
    </location>
</feature>
<gene>
    <name evidence="3" type="ORF">PMEA_00024076</name>
</gene>
<reference evidence="3 4" key="1">
    <citation type="submission" date="2022-05" db="EMBL/GenBank/DDBJ databases">
        <authorList>
            <consortium name="Genoscope - CEA"/>
            <person name="William W."/>
        </authorList>
    </citation>
    <scope>NUCLEOTIDE SEQUENCE [LARGE SCALE GENOMIC DNA]</scope>
</reference>
<name>A0AAU9XHE8_9CNID</name>
<keyword evidence="2" id="KW-1133">Transmembrane helix</keyword>
<evidence type="ECO:0000256" key="1">
    <source>
        <dbReference type="SAM" id="MobiDB-lite"/>
    </source>
</evidence>